<dbReference type="EMBL" id="CP031226">
    <property type="protein sequence ID" value="AXH60236.1"/>
    <property type="molecule type" value="Genomic_DNA"/>
</dbReference>
<sequence>MTTNFPNPGQLAAAIATLPSFECPTPDRALFGAKFDGSIGLAGALNFANDQLCSGLYLAGLILSQSNSPGNFACDGADLSAFEIEGTDVRLVIGNLTVTGDLVLNAPLIVTGNLIVDGLYRDIGSESPAAILGNLICHNMRTTSWVIVGGETRVEHFFFGHYNDDAFECIGTLSARAVLTDDHQILAGSIVTEFAPVEASFFDENIFDTRQSTDIRHLLNLWDDNLAAVIELVDLRTCLEEE</sequence>
<protein>
    <submittedName>
        <fullName evidence="1">Uncharacterized protein</fullName>
    </submittedName>
</protein>
<name>A0AAD0PWV3_PSEAV</name>
<proteinExistence type="predicted"/>
<geneLocation type="plasmid" evidence="2">
    <name>pmppla107</name>
</geneLocation>
<organism evidence="1 2">
    <name type="scientific">Pseudomonas amygdali pv. lachrymans str. M301315</name>
    <dbReference type="NCBI Taxonomy" id="629260"/>
    <lineage>
        <taxon>Bacteria</taxon>
        <taxon>Pseudomonadati</taxon>
        <taxon>Pseudomonadota</taxon>
        <taxon>Gammaproteobacteria</taxon>
        <taxon>Pseudomonadales</taxon>
        <taxon>Pseudomonadaceae</taxon>
        <taxon>Pseudomonas</taxon>
        <taxon>Pseudomonas amygdali</taxon>
    </lineage>
</organism>
<evidence type="ECO:0000313" key="1">
    <source>
        <dbReference type="EMBL" id="AXH60236.1"/>
    </source>
</evidence>
<gene>
    <name evidence="1" type="ORF">PLA107_034180</name>
</gene>
<dbReference type="GeneID" id="39474117"/>
<dbReference type="RefSeq" id="WP_005742641.1">
    <property type="nucleotide sequence ID" value="NZ_CP031226.1"/>
</dbReference>
<dbReference type="AlphaFoldDB" id="A0AAD0PWV3"/>
<reference evidence="1 2" key="1">
    <citation type="journal article" date="2011" name="PLoS Pathog.">
        <title>Dynamic evolution of pathogenicity revealed by sequencing and comparative genomics of 19 Pseudomonas syringae isolates.</title>
        <authorList>
            <person name="Baltrus D.A."/>
            <person name="Nishimura M.T."/>
            <person name="Romanchuk A."/>
            <person name="Chang J.H."/>
            <person name="Mukhtar M.S."/>
            <person name="Cherkis K."/>
            <person name="Roach J."/>
            <person name="Grant S.R."/>
            <person name="Jones C.D."/>
            <person name="Dangl J.L."/>
        </authorList>
    </citation>
    <scope>NUCLEOTIDE SEQUENCE [LARGE SCALE GENOMIC DNA]</scope>
    <source>
        <strain evidence="1 2">M301315</strain>
    </source>
</reference>
<dbReference type="Proteomes" id="UP000006426">
    <property type="component" value="Plasmid pmppla107"/>
</dbReference>
<accession>A0AAD0PWV3</accession>
<keyword evidence="1" id="KW-0614">Plasmid</keyword>
<evidence type="ECO:0000313" key="2">
    <source>
        <dbReference type="Proteomes" id="UP000006426"/>
    </source>
</evidence>